<feature type="transmembrane region" description="Helical" evidence="6">
    <location>
        <begin position="52"/>
        <end position="72"/>
    </location>
</feature>
<dbReference type="EMBL" id="KQ976413">
    <property type="protein sequence ID" value="KYM90357.1"/>
    <property type="molecule type" value="Genomic_DNA"/>
</dbReference>
<accession>A0A151I5V5</accession>
<dbReference type="STRING" id="520822.A0A151I5V5"/>
<reference evidence="8 9" key="1">
    <citation type="submission" date="2015-09" db="EMBL/GenBank/DDBJ databases">
        <title>Atta colombica WGS genome.</title>
        <authorList>
            <person name="Nygaard S."/>
            <person name="Hu H."/>
            <person name="Boomsma J."/>
            <person name="Zhang G."/>
        </authorList>
    </citation>
    <scope>NUCLEOTIDE SEQUENCE [LARGE SCALE GENOMIC DNA]</scope>
    <source>
        <strain evidence="8">Treedump-2</strain>
        <tissue evidence="8">Whole body</tissue>
    </source>
</reference>
<evidence type="ECO:0000256" key="5">
    <source>
        <dbReference type="SAM" id="MobiDB-lite"/>
    </source>
</evidence>
<feature type="transmembrane region" description="Helical" evidence="6">
    <location>
        <begin position="122"/>
        <end position="140"/>
    </location>
</feature>
<feature type="non-terminal residue" evidence="8">
    <location>
        <position position="1"/>
    </location>
</feature>
<proteinExistence type="predicted"/>
<feature type="transmembrane region" description="Helical" evidence="6">
    <location>
        <begin position="146"/>
        <end position="170"/>
    </location>
</feature>
<feature type="transmembrane region" description="Helical" evidence="6">
    <location>
        <begin position="84"/>
        <end position="102"/>
    </location>
</feature>
<evidence type="ECO:0000256" key="2">
    <source>
        <dbReference type="ARBA" id="ARBA00022692"/>
    </source>
</evidence>
<evidence type="ECO:0000313" key="9">
    <source>
        <dbReference type="Proteomes" id="UP000078540"/>
    </source>
</evidence>
<dbReference type="GO" id="GO:0016020">
    <property type="term" value="C:membrane"/>
    <property type="evidence" value="ECO:0007669"/>
    <property type="project" value="UniProtKB-SubCell"/>
</dbReference>
<keyword evidence="2 6" id="KW-0812">Transmembrane</keyword>
<evidence type="ECO:0000256" key="1">
    <source>
        <dbReference type="ARBA" id="ARBA00004141"/>
    </source>
</evidence>
<dbReference type="InterPro" id="IPR050186">
    <property type="entry name" value="TPT_transporter"/>
</dbReference>
<feature type="transmembrane region" description="Helical" evidence="6">
    <location>
        <begin position="201"/>
        <end position="219"/>
    </location>
</feature>
<dbReference type="PANTHER" id="PTHR11132">
    <property type="entry name" value="SOLUTE CARRIER FAMILY 35"/>
    <property type="match status" value="1"/>
</dbReference>
<dbReference type="Proteomes" id="UP000078540">
    <property type="component" value="Unassembled WGS sequence"/>
</dbReference>
<protein>
    <submittedName>
        <fullName evidence="8">Solute carrier family 35 member C2</fullName>
    </submittedName>
</protein>
<feature type="domain" description="Sugar phosphate transporter" evidence="7">
    <location>
        <begin position="55"/>
        <end position="351"/>
    </location>
</feature>
<dbReference type="Pfam" id="PF03151">
    <property type="entry name" value="TPT"/>
    <property type="match status" value="1"/>
</dbReference>
<feature type="transmembrane region" description="Helical" evidence="6">
    <location>
        <begin position="335"/>
        <end position="354"/>
    </location>
</feature>
<keyword evidence="4 6" id="KW-0472">Membrane</keyword>
<sequence>IVSEFFYFGNMTRSHVKYQIARDDVDTSEYLPQNIPDFQNVTKTEPTFWRKAFHVFLLISAYFILSIGLTFYNPWLYNAYGFNFPLGVVVCHLVIKFALSALIRTIRRCYNSKRINLPWQNIIYSIMVPGIASGVDIGLSNWALSLISISLVTMTKSTTIIFILGFSLLFKLEKKSWSLVGIVAMIAGGLAMFTYKSTQFGILGFILCLLASFASGIRWTMTQLIMQRSKLGLHDPIDMMYYMQPWMLLPAISVTLWFEGGKIYDSIRITDWGNISNILLTTAAVVTGAILAFSMEVMEFLVVTYTSSLTLSISGICKEICTLALAFVLKGDQLTGLNFVGLLMCLGGIILHIVQKILLNRKKAIDNMELQSKVASNNVKREEETDSNVPLLTEKSTSLINLLNAEFSSDEDGDVRESDNSTQILSDILQRREQ</sequence>
<evidence type="ECO:0000259" key="7">
    <source>
        <dbReference type="Pfam" id="PF03151"/>
    </source>
</evidence>
<evidence type="ECO:0000256" key="3">
    <source>
        <dbReference type="ARBA" id="ARBA00022989"/>
    </source>
</evidence>
<name>A0A151I5V5_9HYME</name>
<keyword evidence="9" id="KW-1185">Reference proteome</keyword>
<evidence type="ECO:0000256" key="4">
    <source>
        <dbReference type="ARBA" id="ARBA00023136"/>
    </source>
</evidence>
<dbReference type="InterPro" id="IPR004853">
    <property type="entry name" value="Sugar_P_trans_dom"/>
</dbReference>
<organism evidence="8 9">
    <name type="scientific">Atta colombica</name>
    <dbReference type="NCBI Taxonomy" id="520822"/>
    <lineage>
        <taxon>Eukaryota</taxon>
        <taxon>Metazoa</taxon>
        <taxon>Ecdysozoa</taxon>
        <taxon>Arthropoda</taxon>
        <taxon>Hexapoda</taxon>
        <taxon>Insecta</taxon>
        <taxon>Pterygota</taxon>
        <taxon>Neoptera</taxon>
        <taxon>Endopterygota</taxon>
        <taxon>Hymenoptera</taxon>
        <taxon>Apocrita</taxon>
        <taxon>Aculeata</taxon>
        <taxon>Formicoidea</taxon>
        <taxon>Formicidae</taxon>
        <taxon>Myrmicinae</taxon>
        <taxon>Atta</taxon>
    </lineage>
</organism>
<feature type="transmembrane region" description="Helical" evidence="6">
    <location>
        <begin position="177"/>
        <end position="195"/>
    </location>
</feature>
<gene>
    <name evidence="8" type="ORF">ALC53_01789</name>
</gene>
<dbReference type="AlphaFoldDB" id="A0A151I5V5"/>
<feature type="transmembrane region" description="Helical" evidence="6">
    <location>
        <begin position="278"/>
        <end position="297"/>
    </location>
</feature>
<evidence type="ECO:0000256" key="6">
    <source>
        <dbReference type="SAM" id="Phobius"/>
    </source>
</evidence>
<feature type="region of interest" description="Disordered" evidence="5">
    <location>
        <begin position="409"/>
        <end position="434"/>
    </location>
</feature>
<keyword evidence="3 6" id="KW-1133">Transmembrane helix</keyword>
<evidence type="ECO:0000313" key="8">
    <source>
        <dbReference type="EMBL" id="KYM90357.1"/>
    </source>
</evidence>
<comment type="subcellular location">
    <subcellularLocation>
        <location evidence="1">Membrane</location>
        <topology evidence="1">Multi-pass membrane protein</topology>
    </subcellularLocation>
</comment>